<name>A0A9Q8PKZ0_PASFU</name>
<organism evidence="1 2">
    <name type="scientific">Passalora fulva</name>
    <name type="common">Tomato leaf mold</name>
    <name type="synonym">Cladosporium fulvum</name>
    <dbReference type="NCBI Taxonomy" id="5499"/>
    <lineage>
        <taxon>Eukaryota</taxon>
        <taxon>Fungi</taxon>
        <taxon>Dikarya</taxon>
        <taxon>Ascomycota</taxon>
        <taxon>Pezizomycotina</taxon>
        <taxon>Dothideomycetes</taxon>
        <taxon>Dothideomycetidae</taxon>
        <taxon>Mycosphaerellales</taxon>
        <taxon>Mycosphaerellaceae</taxon>
        <taxon>Fulvia</taxon>
    </lineage>
</organism>
<dbReference type="RefSeq" id="XP_047768670.1">
    <property type="nucleotide sequence ID" value="XM_047912769.1"/>
</dbReference>
<dbReference type="KEGG" id="ffu:CLAFUR5_13621"/>
<dbReference type="GeneID" id="71993499"/>
<accession>A0A9Q8PKZ0</accession>
<dbReference type="AlphaFoldDB" id="A0A9Q8PKZ0"/>
<dbReference type="Proteomes" id="UP000756132">
    <property type="component" value="Chromosome 12"/>
</dbReference>
<keyword evidence="2" id="KW-1185">Reference proteome</keyword>
<gene>
    <name evidence="1" type="ORF">CLAFUR5_13621</name>
</gene>
<proteinExistence type="predicted"/>
<reference evidence="1" key="2">
    <citation type="journal article" date="2022" name="Microb. Genom.">
        <title>A chromosome-scale genome assembly of the tomato pathogen Cladosporium fulvum reveals a compartmentalized genome architecture and the presence of a dispensable chromosome.</title>
        <authorList>
            <person name="Zaccaron A.Z."/>
            <person name="Chen L.H."/>
            <person name="Samaras A."/>
            <person name="Stergiopoulos I."/>
        </authorList>
    </citation>
    <scope>NUCLEOTIDE SEQUENCE</scope>
    <source>
        <strain evidence="1">Race5_Kim</strain>
    </source>
</reference>
<protein>
    <submittedName>
        <fullName evidence="1">Uncharacterized protein</fullName>
    </submittedName>
</protein>
<reference evidence="1" key="1">
    <citation type="submission" date="2021-12" db="EMBL/GenBank/DDBJ databases">
        <authorList>
            <person name="Zaccaron A."/>
            <person name="Stergiopoulos I."/>
        </authorList>
    </citation>
    <scope>NUCLEOTIDE SEQUENCE</scope>
    <source>
        <strain evidence="1">Race5_Kim</strain>
    </source>
</reference>
<dbReference type="EMBL" id="CP090174">
    <property type="protein sequence ID" value="UJO24304.1"/>
    <property type="molecule type" value="Genomic_DNA"/>
</dbReference>
<sequence length="194" mass="22122">MRNRIYRAALVKDQPIRTSPYTFNSPGLLKACRTTRSEATAIYLLENTFEIDARKHDSHPLLTFNTAVTRLGFLPQAIKMNLDYRGMFADWMDLVAWVRRLHARKIHLKPPPGVVIRFGRGQRGILIDDLGPLIEGLREVSWPKVAAILRVIEMRVLYDHDVTTSQAVEEGLDALEDVLESEREANGVRAFIEV</sequence>
<evidence type="ECO:0000313" key="1">
    <source>
        <dbReference type="EMBL" id="UJO24304.1"/>
    </source>
</evidence>
<evidence type="ECO:0000313" key="2">
    <source>
        <dbReference type="Proteomes" id="UP000756132"/>
    </source>
</evidence>